<dbReference type="EMBL" id="JAVRRT010000002">
    <property type="protein sequence ID" value="KAK5174280.1"/>
    <property type="molecule type" value="Genomic_DNA"/>
</dbReference>
<reference evidence="3 4" key="1">
    <citation type="submission" date="2023-08" db="EMBL/GenBank/DDBJ databases">
        <title>Black Yeasts Isolated from many extreme environments.</title>
        <authorList>
            <person name="Coleine C."/>
            <person name="Stajich J.E."/>
            <person name="Selbmann L."/>
        </authorList>
    </citation>
    <scope>NUCLEOTIDE SEQUENCE [LARGE SCALE GENOMIC DNA]</scope>
    <source>
        <strain evidence="3 4">CCFEE 5935</strain>
    </source>
</reference>
<dbReference type="InterPro" id="IPR036822">
    <property type="entry name" value="CutC-like_dom_sf"/>
</dbReference>
<dbReference type="PANTHER" id="PTHR12598:SF0">
    <property type="entry name" value="COPPER HOMEOSTASIS PROTEIN CUTC HOMOLOG"/>
    <property type="match status" value="1"/>
</dbReference>
<dbReference type="Gene3D" id="3.20.20.380">
    <property type="entry name" value="Copper homeostasis (CutC) domain"/>
    <property type="match status" value="1"/>
</dbReference>
<dbReference type="RefSeq" id="XP_064662949.1">
    <property type="nucleotide sequence ID" value="XM_064798622.1"/>
</dbReference>
<dbReference type="Pfam" id="PF03932">
    <property type="entry name" value="CutC"/>
    <property type="match status" value="1"/>
</dbReference>
<keyword evidence="4" id="KW-1185">Reference proteome</keyword>
<comment type="caution">
    <text evidence="3">The sequence shown here is derived from an EMBL/GenBank/DDBJ whole genome shotgun (WGS) entry which is preliminary data.</text>
</comment>
<dbReference type="GeneID" id="89922708"/>
<gene>
    <name evidence="3" type="ORF">LTR77_001360</name>
</gene>
<dbReference type="SUPFAM" id="SSF110395">
    <property type="entry name" value="CutC-like"/>
    <property type="match status" value="1"/>
</dbReference>
<accession>A0AAV9PK28</accession>
<evidence type="ECO:0000313" key="3">
    <source>
        <dbReference type="EMBL" id="KAK5174280.1"/>
    </source>
</evidence>
<comment type="similarity">
    <text evidence="1">Belongs to the CutC family.</text>
</comment>
<sequence>MALLEIACFTPESAIRAYDAGADRIELCDDREAGGTTPSMETLRAVKEQVTVPVYVMIRARGGNFVYTEAEFGRMLDDVDRFKASAEGFVFGVLGDGNDVDIERTTQLVARASPLPCTFHRAFDEAQDQLQALEDVMGCGCKAILTSGGAPNAAAGAVSLAKLVEQAEGRIQIIVGGGVRSENAAELAEVTKAKAYHSSAILEGCADVDMDEVRQLKALLCQPQVHAAASPHPAQQARYIAKMGSSASYMAAVSAGPNTPKDEMERRLR</sequence>
<protein>
    <recommendedName>
        <fullName evidence="2">Copper homeostasis protein cutC homolog</fullName>
    </recommendedName>
</protein>
<evidence type="ECO:0000256" key="2">
    <source>
        <dbReference type="ARBA" id="ARBA00019014"/>
    </source>
</evidence>
<organism evidence="3 4">
    <name type="scientific">Saxophila tyrrhenica</name>
    <dbReference type="NCBI Taxonomy" id="1690608"/>
    <lineage>
        <taxon>Eukaryota</taxon>
        <taxon>Fungi</taxon>
        <taxon>Dikarya</taxon>
        <taxon>Ascomycota</taxon>
        <taxon>Pezizomycotina</taxon>
        <taxon>Dothideomycetes</taxon>
        <taxon>Dothideomycetidae</taxon>
        <taxon>Mycosphaerellales</taxon>
        <taxon>Extremaceae</taxon>
        <taxon>Saxophila</taxon>
    </lineage>
</organism>
<dbReference type="GO" id="GO:0005507">
    <property type="term" value="F:copper ion binding"/>
    <property type="evidence" value="ECO:0007669"/>
    <property type="project" value="TreeGrafter"/>
</dbReference>
<name>A0AAV9PK28_9PEZI</name>
<dbReference type="InterPro" id="IPR005627">
    <property type="entry name" value="CutC-like"/>
</dbReference>
<evidence type="ECO:0000313" key="4">
    <source>
        <dbReference type="Proteomes" id="UP001337655"/>
    </source>
</evidence>
<dbReference type="HAMAP" id="MF_00795">
    <property type="entry name" value="CutC"/>
    <property type="match status" value="1"/>
</dbReference>
<proteinExistence type="inferred from homology"/>
<dbReference type="PANTHER" id="PTHR12598">
    <property type="entry name" value="COPPER HOMEOSTASIS PROTEIN CUTC"/>
    <property type="match status" value="1"/>
</dbReference>
<dbReference type="AlphaFoldDB" id="A0AAV9PK28"/>
<evidence type="ECO:0000256" key="1">
    <source>
        <dbReference type="ARBA" id="ARBA00007768"/>
    </source>
</evidence>
<dbReference type="Proteomes" id="UP001337655">
    <property type="component" value="Unassembled WGS sequence"/>
</dbReference>